<evidence type="ECO:0000313" key="3">
    <source>
        <dbReference type="Proteomes" id="UP001430953"/>
    </source>
</evidence>
<feature type="region of interest" description="Disordered" evidence="1">
    <location>
        <begin position="35"/>
        <end position="54"/>
    </location>
</feature>
<keyword evidence="3" id="KW-1185">Reference proteome</keyword>
<name>A0AAW2EA30_9HYME</name>
<accession>A0AAW2EA30</accession>
<evidence type="ECO:0000313" key="2">
    <source>
        <dbReference type="EMBL" id="KAL0098487.1"/>
    </source>
</evidence>
<comment type="caution">
    <text evidence="2">The sequence shown here is derived from an EMBL/GenBank/DDBJ whole genome shotgun (WGS) entry which is preliminary data.</text>
</comment>
<protein>
    <submittedName>
        <fullName evidence="2">Uncharacterized protein</fullName>
    </submittedName>
</protein>
<reference evidence="2 3" key="1">
    <citation type="submission" date="2023-03" db="EMBL/GenBank/DDBJ databases">
        <title>High recombination rates correlate with genetic variation in Cardiocondyla obscurior ants.</title>
        <authorList>
            <person name="Errbii M."/>
        </authorList>
    </citation>
    <scope>NUCLEOTIDE SEQUENCE [LARGE SCALE GENOMIC DNA]</scope>
    <source>
        <strain evidence="2">Alpha-2009</strain>
        <tissue evidence="2">Whole body</tissue>
    </source>
</reference>
<dbReference type="AlphaFoldDB" id="A0AAW2EA30"/>
<proteinExistence type="predicted"/>
<sequence>MPTVLSPLEAEILTKNDKKYFENLATNLREVTRCPRNNFQRSTSTKSKDIDKKQKKNFFKSDHVTSCDIDEKRKKNF</sequence>
<gene>
    <name evidence="2" type="ORF">PUN28_020443</name>
</gene>
<dbReference type="EMBL" id="JADYXP020000058">
    <property type="protein sequence ID" value="KAL0098487.1"/>
    <property type="molecule type" value="Genomic_DNA"/>
</dbReference>
<organism evidence="2 3">
    <name type="scientific">Cardiocondyla obscurior</name>
    <dbReference type="NCBI Taxonomy" id="286306"/>
    <lineage>
        <taxon>Eukaryota</taxon>
        <taxon>Metazoa</taxon>
        <taxon>Ecdysozoa</taxon>
        <taxon>Arthropoda</taxon>
        <taxon>Hexapoda</taxon>
        <taxon>Insecta</taxon>
        <taxon>Pterygota</taxon>
        <taxon>Neoptera</taxon>
        <taxon>Endopterygota</taxon>
        <taxon>Hymenoptera</taxon>
        <taxon>Apocrita</taxon>
        <taxon>Aculeata</taxon>
        <taxon>Formicoidea</taxon>
        <taxon>Formicidae</taxon>
        <taxon>Myrmicinae</taxon>
        <taxon>Cardiocondyla</taxon>
    </lineage>
</organism>
<dbReference type="Proteomes" id="UP001430953">
    <property type="component" value="Unassembled WGS sequence"/>
</dbReference>
<evidence type="ECO:0000256" key="1">
    <source>
        <dbReference type="SAM" id="MobiDB-lite"/>
    </source>
</evidence>